<feature type="region of interest" description="Disordered" evidence="4">
    <location>
        <begin position="1"/>
        <end position="22"/>
    </location>
</feature>
<organism evidence="6 7">
    <name type="scientific">Roseibium aestuarii</name>
    <dbReference type="NCBI Taxonomy" id="2600299"/>
    <lineage>
        <taxon>Bacteria</taxon>
        <taxon>Pseudomonadati</taxon>
        <taxon>Pseudomonadota</taxon>
        <taxon>Alphaproteobacteria</taxon>
        <taxon>Hyphomicrobiales</taxon>
        <taxon>Stappiaceae</taxon>
        <taxon>Roseibium</taxon>
    </lineage>
</organism>
<evidence type="ECO:0000256" key="3">
    <source>
        <dbReference type="ARBA" id="ARBA00023163"/>
    </source>
</evidence>
<dbReference type="InterPro" id="IPR050204">
    <property type="entry name" value="AraC_XylS_family_regulators"/>
</dbReference>
<sequence length="363" mass="39838">MTTTMRAGALASADSKGAGRNASAANVLDQPIRIDRFTTARQEPEGQFARWRDLVSPILDVSQVETPRPGFRAAGRAYDLGALHLVSARMDPMAFRHGEDHVATSGIDHWCLTLVKGGVLTSQGMESVVEARAGSLDLKSLAYPFAGRANETDVLSLYLQRDDFSEIAEAIDAACFRRLTGSMANILKDFLVGVETRLAVMTVSDISLLVETLTLLLRALVAPTADALAAAERPVSVGRFNLARKYIQDNLASSDLGADSICKALNLSRRQLYYLFEPHGGVAGFIKQRRLTAACRALANSKDHRLISTIAYTYGYTNQSLFSRHFQAEFGFTPREARQARLCGHLPRRSPSRTFSDWLLRAE</sequence>
<dbReference type="InterPro" id="IPR018062">
    <property type="entry name" value="HTH_AraC-typ_CS"/>
</dbReference>
<keyword evidence="2" id="KW-0238">DNA-binding</keyword>
<keyword evidence="3" id="KW-0804">Transcription</keyword>
<reference evidence="7" key="1">
    <citation type="journal article" date="2019" name="Int. J. Syst. Evol. Microbiol.">
        <title>The Global Catalogue of Microorganisms (GCM) 10K type strain sequencing project: providing services to taxonomists for standard genome sequencing and annotation.</title>
        <authorList>
            <consortium name="The Broad Institute Genomics Platform"/>
            <consortium name="The Broad Institute Genome Sequencing Center for Infectious Disease"/>
            <person name="Wu L."/>
            <person name="Ma J."/>
        </authorList>
    </citation>
    <scope>NUCLEOTIDE SEQUENCE [LARGE SCALE GENOMIC DNA]</scope>
    <source>
        <strain evidence="7">JCM 3369</strain>
    </source>
</reference>
<dbReference type="PRINTS" id="PR00032">
    <property type="entry name" value="HTHARAC"/>
</dbReference>
<evidence type="ECO:0000256" key="1">
    <source>
        <dbReference type="ARBA" id="ARBA00023015"/>
    </source>
</evidence>
<dbReference type="SMART" id="SM00342">
    <property type="entry name" value="HTH_ARAC"/>
    <property type="match status" value="1"/>
</dbReference>
<dbReference type="EMBL" id="JBHUFA010000004">
    <property type="protein sequence ID" value="MFD1696284.1"/>
    <property type="molecule type" value="Genomic_DNA"/>
</dbReference>
<dbReference type="PROSITE" id="PS01124">
    <property type="entry name" value="HTH_ARAC_FAMILY_2"/>
    <property type="match status" value="1"/>
</dbReference>
<dbReference type="Proteomes" id="UP001597327">
    <property type="component" value="Unassembled WGS sequence"/>
</dbReference>
<keyword evidence="7" id="KW-1185">Reference proteome</keyword>
<evidence type="ECO:0000313" key="7">
    <source>
        <dbReference type="Proteomes" id="UP001597327"/>
    </source>
</evidence>
<gene>
    <name evidence="6" type="ORF">ACFSC7_12210</name>
</gene>
<name>A0ABW4JX80_9HYPH</name>
<comment type="caution">
    <text evidence="6">The sequence shown here is derived from an EMBL/GenBank/DDBJ whole genome shotgun (WGS) entry which is preliminary data.</text>
</comment>
<dbReference type="RefSeq" id="WP_149892819.1">
    <property type="nucleotide sequence ID" value="NZ_JBHUFA010000004.1"/>
</dbReference>
<dbReference type="PANTHER" id="PTHR46796">
    <property type="entry name" value="HTH-TYPE TRANSCRIPTIONAL ACTIVATOR RHAS-RELATED"/>
    <property type="match status" value="1"/>
</dbReference>
<dbReference type="PROSITE" id="PS00041">
    <property type="entry name" value="HTH_ARAC_FAMILY_1"/>
    <property type="match status" value="1"/>
</dbReference>
<dbReference type="Gene3D" id="1.10.10.60">
    <property type="entry name" value="Homeodomain-like"/>
    <property type="match status" value="1"/>
</dbReference>
<dbReference type="InterPro" id="IPR018060">
    <property type="entry name" value="HTH_AraC"/>
</dbReference>
<evidence type="ECO:0000256" key="4">
    <source>
        <dbReference type="SAM" id="MobiDB-lite"/>
    </source>
</evidence>
<keyword evidence="1" id="KW-0805">Transcription regulation</keyword>
<dbReference type="InterPro" id="IPR020449">
    <property type="entry name" value="Tscrpt_reg_AraC-type_HTH"/>
</dbReference>
<dbReference type="Pfam" id="PF12833">
    <property type="entry name" value="HTH_18"/>
    <property type="match status" value="1"/>
</dbReference>
<protein>
    <submittedName>
        <fullName evidence="6">Helix-turn-helix domain-containing protein</fullName>
    </submittedName>
</protein>
<feature type="domain" description="HTH araC/xylS-type" evidence="5">
    <location>
        <begin position="241"/>
        <end position="340"/>
    </location>
</feature>
<accession>A0ABW4JX80</accession>
<dbReference type="PANTHER" id="PTHR46796:SF6">
    <property type="entry name" value="ARAC SUBFAMILY"/>
    <property type="match status" value="1"/>
</dbReference>
<proteinExistence type="predicted"/>
<evidence type="ECO:0000259" key="5">
    <source>
        <dbReference type="PROSITE" id="PS01124"/>
    </source>
</evidence>
<dbReference type="InterPro" id="IPR009057">
    <property type="entry name" value="Homeodomain-like_sf"/>
</dbReference>
<evidence type="ECO:0000256" key="2">
    <source>
        <dbReference type="ARBA" id="ARBA00023125"/>
    </source>
</evidence>
<dbReference type="SUPFAM" id="SSF46689">
    <property type="entry name" value="Homeodomain-like"/>
    <property type="match status" value="1"/>
</dbReference>
<evidence type="ECO:0000313" key="6">
    <source>
        <dbReference type="EMBL" id="MFD1696284.1"/>
    </source>
</evidence>